<feature type="compositionally biased region" description="Polar residues" evidence="1">
    <location>
        <begin position="1"/>
        <end position="15"/>
    </location>
</feature>
<proteinExistence type="predicted"/>
<dbReference type="AlphaFoldDB" id="A0A0A8YWP1"/>
<sequence length="22" mass="2323">MITSPSTCAGTSIGKTQRRIVD</sequence>
<evidence type="ECO:0000256" key="1">
    <source>
        <dbReference type="SAM" id="MobiDB-lite"/>
    </source>
</evidence>
<protein>
    <submittedName>
        <fullName evidence="2">Uncharacterized protein</fullName>
    </submittedName>
</protein>
<feature type="region of interest" description="Disordered" evidence="1">
    <location>
        <begin position="1"/>
        <end position="22"/>
    </location>
</feature>
<reference evidence="2" key="2">
    <citation type="journal article" date="2015" name="Data Brief">
        <title>Shoot transcriptome of the giant reed, Arundo donax.</title>
        <authorList>
            <person name="Barrero R.A."/>
            <person name="Guerrero F.D."/>
            <person name="Moolhuijzen P."/>
            <person name="Goolsby J.A."/>
            <person name="Tidwell J."/>
            <person name="Bellgard S.E."/>
            <person name="Bellgard M.I."/>
        </authorList>
    </citation>
    <scope>NUCLEOTIDE SEQUENCE</scope>
    <source>
        <tissue evidence="2">Shoot tissue taken approximately 20 cm above the soil surface</tissue>
    </source>
</reference>
<evidence type="ECO:0000313" key="2">
    <source>
        <dbReference type="EMBL" id="JAD29843.1"/>
    </source>
</evidence>
<reference evidence="2" key="1">
    <citation type="submission" date="2014-09" db="EMBL/GenBank/DDBJ databases">
        <authorList>
            <person name="Magalhaes I.L.F."/>
            <person name="Oliveira U."/>
            <person name="Santos F.R."/>
            <person name="Vidigal T.H.D.A."/>
            <person name="Brescovit A.D."/>
            <person name="Santos A.J."/>
        </authorList>
    </citation>
    <scope>NUCLEOTIDE SEQUENCE</scope>
    <source>
        <tissue evidence="2">Shoot tissue taken approximately 20 cm above the soil surface</tissue>
    </source>
</reference>
<accession>A0A0A8YWP1</accession>
<name>A0A0A8YWP1_ARUDO</name>
<dbReference type="EMBL" id="GBRH01268052">
    <property type="protein sequence ID" value="JAD29843.1"/>
    <property type="molecule type" value="Transcribed_RNA"/>
</dbReference>
<organism evidence="2">
    <name type="scientific">Arundo donax</name>
    <name type="common">Giant reed</name>
    <name type="synonym">Donax arundinaceus</name>
    <dbReference type="NCBI Taxonomy" id="35708"/>
    <lineage>
        <taxon>Eukaryota</taxon>
        <taxon>Viridiplantae</taxon>
        <taxon>Streptophyta</taxon>
        <taxon>Embryophyta</taxon>
        <taxon>Tracheophyta</taxon>
        <taxon>Spermatophyta</taxon>
        <taxon>Magnoliopsida</taxon>
        <taxon>Liliopsida</taxon>
        <taxon>Poales</taxon>
        <taxon>Poaceae</taxon>
        <taxon>PACMAD clade</taxon>
        <taxon>Arundinoideae</taxon>
        <taxon>Arundineae</taxon>
        <taxon>Arundo</taxon>
    </lineage>
</organism>